<keyword evidence="4" id="KW-0560">Oxidoreductase</keyword>
<dbReference type="Gene3D" id="3.30.9.10">
    <property type="entry name" value="D-Amino Acid Oxidase, subunit A, domain 2"/>
    <property type="match status" value="1"/>
</dbReference>
<dbReference type="Gene3D" id="3.50.50.60">
    <property type="entry name" value="FAD/NAD(P)-binding domain"/>
    <property type="match status" value="1"/>
</dbReference>
<keyword evidence="3" id="KW-0285">Flavoprotein</keyword>
<dbReference type="InterPro" id="IPR017741">
    <property type="entry name" value="FAD-dependent_OxRdtase_HpnW"/>
</dbReference>
<name>A0A2Z4GGQ0_9BACT</name>
<proteinExistence type="inferred from homology"/>
<comment type="cofactor">
    <cofactor evidence="1">
        <name>FAD</name>
        <dbReference type="ChEBI" id="CHEBI:57692"/>
    </cofactor>
</comment>
<dbReference type="GO" id="GO:0016491">
    <property type="term" value="F:oxidoreductase activity"/>
    <property type="evidence" value="ECO:0007669"/>
    <property type="project" value="UniProtKB-KW"/>
</dbReference>
<feature type="domain" description="FAD dependent oxidoreductase" evidence="5">
    <location>
        <begin position="4"/>
        <end position="372"/>
    </location>
</feature>
<dbReference type="KEGG" id="als:DJ013_20165"/>
<dbReference type="OrthoDB" id="9799943at2"/>
<dbReference type="InterPro" id="IPR006076">
    <property type="entry name" value="FAD-dep_OxRdtase"/>
</dbReference>
<gene>
    <name evidence="6" type="ORF">DJ013_20165</name>
</gene>
<dbReference type="EMBL" id="CP029480">
    <property type="protein sequence ID" value="AWW00362.1"/>
    <property type="molecule type" value="Genomic_DNA"/>
</dbReference>
<accession>A0A2Z4GGQ0</accession>
<dbReference type="InterPro" id="IPR036188">
    <property type="entry name" value="FAD/NAD-bd_sf"/>
</dbReference>
<dbReference type="PANTHER" id="PTHR13847:SF286">
    <property type="entry name" value="D-AMINO ACID DEHYDROGENASE"/>
    <property type="match status" value="1"/>
</dbReference>
<keyword evidence="7" id="KW-1185">Reference proteome</keyword>
<dbReference type="NCBIfam" id="TIGR03364">
    <property type="entry name" value="HpnW_proposed"/>
    <property type="match status" value="1"/>
</dbReference>
<evidence type="ECO:0000256" key="4">
    <source>
        <dbReference type="ARBA" id="ARBA00023002"/>
    </source>
</evidence>
<dbReference type="GO" id="GO:0005737">
    <property type="term" value="C:cytoplasm"/>
    <property type="evidence" value="ECO:0007669"/>
    <property type="project" value="TreeGrafter"/>
</dbReference>
<evidence type="ECO:0000256" key="1">
    <source>
        <dbReference type="ARBA" id="ARBA00001974"/>
    </source>
</evidence>
<evidence type="ECO:0000256" key="3">
    <source>
        <dbReference type="ARBA" id="ARBA00022630"/>
    </source>
</evidence>
<dbReference type="Pfam" id="PF01266">
    <property type="entry name" value="DAO"/>
    <property type="match status" value="1"/>
</dbReference>
<sequence length="381" mass="42612">MKYDLIVVGAGVLGTFHAYHAAKLGKNVLLLEKDAKQKGSSTQNFGQVVPSGLSSTWNKYGQRSLVHYLELQQKADFTIRQQGSVYIASDDAEQGLLEELREIHSDEGYLSLMFSQKGVKERFPDLNPAYIKSGLFYPQELSVDPREMVNRVSEYLKETGRVHVHYNQKVVATIQKITGCEVETEDGNIYDTEQVIVCCGYSFESLYPAIFAESNIKISKLQMLKTKPLTGINLKSNILTGLTIRRYESFTECDSFQSLETPESYQELKEKGIHILFKQADDGSIIIGDSHEYAGINGIKELGCDSNPEIDDLIMTEARRILALPEDCIAERWAGFYGQHEDDIFVHDVEKCIKIITGIGGKGMTSAAGYAEASIRSLYQV</sequence>
<dbReference type="PANTHER" id="PTHR13847">
    <property type="entry name" value="SARCOSINE DEHYDROGENASE-RELATED"/>
    <property type="match status" value="1"/>
</dbReference>
<protein>
    <submittedName>
        <fullName evidence="6">TIGR03364 family FAD-dependent oxidoreductase</fullName>
    </submittedName>
</protein>
<comment type="similarity">
    <text evidence="2">Belongs to the DadA oxidoreductase family.</text>
</comment>
<dbReference type="Proteomes" id="UP000249873">
    <property type="component" value="Chromosome"/>
</dbReference>
<dbReference type="AlphaFoldDB" id="A0A2Z4GGQ0"/>
<evidence type="ECO:0000313" key="6">
    <source>
        <dbReference type="EMBL" id="AWW00362.1"/>
    </source>
</evidence>
<reference evidence="6 7" key="1">
    <citation type="submission" date="2018-05" db="EMBL/GenBank/DDBJ databases">
        <title>Complete genome sequence of Arcticibacterium luteifluviistationis SM1504T, a cytophagaceae bacterium isolated from Arctic surface seawater.</title>
        <authorList>
            <person name="Li Y."/>
            <person name="Qin Q.-L."/>
        </authorList>
    </citation>
    <scope>NUCLEOTIDE SEQUENCE [LARGE SCALE GENOMIC DNA]</scope>
    <source>
        <strain evidence="6 7">SM1504</strain>
    </source>
</reference>
<dbReference type="SUPFAM" id="SSF51905">
    <property type="entry name" value="FAD/NAD(P)-binding domain"/>
    <property type="match status" value="1"/>
</dbReference>
<organism evidence="6 7">
    <name type="scientific">Arcticibacterium luteifluviistationis</name>
    <dbReference type="NCBI Taxonomy" id="1784714"/>
    <lineage>
        <taxon>Bacteria</taxon>
        <taxon>Pseudomonadati</taxon>
        <taxon>Bacteroidota</taxon>
        <taxon>Cytophagia</taxon>
        <taxon>Cytophagales</taxon>
        <taxon>Leadbetterellaceae</taxon>
        <taxon>Arcticibacterium</taxon>
    </lineage>
</organism>
<evidence type="ECO:0000259" key="5">
    <source>
        <dbReference type="Pfam" id="PF01266"/>
    </source>
</evidence>
<evidence type="ECO:0000313" key="7">
    <source>
        <dbReference type="Proteomes" id="UP000249873"/>
    </source>
</evidence>
<evidence type="ECO:0000256" key="2">
    <source>
        <dbReference type="ARBA" id="ARBA00009410"/>
    </source>
</evidence>
<dbReference type="RefSeq" id="WP_111373728.1">
    <property type="nucleotide sequence ID" value="NZ_CP029480.1"/>
</dbReference>